<dbReference type="PANTHER" id="PTHR38772:SF1">
    <property type="entry name" value="NUCLEOID-ASSOCIATED PROTEIN YEJK"/>
    <property type="match status" value="1"/>
</dbReference>
<dbReference type="Pfam" id="PF04245">
    <property type="entry name" value="NA37"/>
    <property type="match status" value="1"/>
</dbReference>
<name>A0ABW3I8A0_9PAST</name>
<dbReference type="EMBL" id="JBHTJN010000009">
    <property type="protein sequence ID" value="MFD0966144.1"/>
    <property type="molecule type" value="Genomic_DNA"/>
</dbReference>
<evidence type="ECO:0000313" key="6">
    <source>
        <dbReference type="Proteomes" id="UP001596996"/>
    </source>
</evidence>
<gene>
    <name evidence="5" type="primary">yejK</name>
    <name evidence="5" type="ORF">ACFQ02_04655</name>
</gene>
<comment type="caution">
    <text evidence="5">The sequence shown here is derived from an EMBL/GenBank/DDBJ whole genome shotgun (WGS) entry which is preliminary data.</text>
</comment>
<dbReference type="HAMAP" id="MF_00730">
    <property type="entry name" value="NdpA"/>
    <property type="match status" value="1"/>
</dbReference>
<sequence>MSISVTQIVLHQLIKNTQEDGICKLETQLRENLLTVTPELEQMMLRLHQSYQNKAKGYGVFQNTSKFAQFLNRFQEHEVDFLTFSHQSTALLASELEKYTFSGSGTLILCQYQFLATEYLFIALLDSRTSMLVDEHLDIRRTEYLDITQFDVAARINLTDLQTDAHSNRYLTFIKGRVGRKIGDFFMDFLGAEEGLNPQLQNQCLLQAVSDYCVQGELDTNQSQVVKKQVFDYCKEQINNGEEIKLTALSDNIPTLKEQPFADFATEQNYGLQESIPPVRATLKGLTKFSGSGKGVTLSFDAELINQRIFWDETADTLTIKGLPPNLRDQLQRQLKG</sequence>
<evidence type="ECO:0000256" key="3">
    <source>
        <dbReference type="ARBA" id="ARBA00022490"/>
    </source>
</evidence>
<evidence type="ECO:0000313" key="5">
    <source>
        <dbReference type="EMBL" id="MFD0966144.1"/>
    </source>
</evidence>
<accession>A0ABW3I8A0</accession>
<dbReference type="Proteomes" id="UP001596996">
    <property type="component" value="Unassembled WGS sequence"/>
</dbReference>
<evidence type="ECO:0000256" key="2">
    <source>
        <dbReference type="ARBA" id="ARBA00009035"/>
    </source>
</evidence>
<dbReference type="RefSeq" id="WP_380819943.1">
    <property type="nucleotide sequence ID" value="NZ_JBHTJN010000009.1"/>
</dbReference>
<dbReference type="InterPro" id="IPR007358">
    <property type="entry name" value="Nucleoid_associated_NdpA"/>
</dbReference>
<evidence type="ECO:0000256" key="4">
    <source>
        <dbReference type="HAMAP-Rule" id="MF_00730"/>
    </source>
</evidence>
<comment type="subcellular location">
    <subcellularLocation>
        <location evidence="1 4">Cytoplasm</location>
        <location evidence="1 4">Nucleoid</location>
    </subcellularLocation>
</comment>
<keyword evidence="6" id="KW-1185">Reference proteome</keyword>
<protein>
    <recommendedName>
        <fullName evidence="4">Nucleoid-associated protein ACFQ02_04655</fullName>
    </recommendedName>
</protein>
<proteinExistence type="inferred from homology"/>
<organism evidence="5 6">
    <name type="scientific">Seminibacterium arietis</name>
    <dbReference type="NCBI Taxonomy" id="1173502"/>
    <lineage>
        <taxon>Bacteria</taxon>
        <taxon>Pseudomonadati</taxon>
        <taxon>Pseudomonadota</taxon>
        <taxon>Gammaproteobacteria</taxon>
        <taxon>Pasteurellales</taxon>
        <taxon>Pasteurellaceae</taxon>
        <taxon>Seminibacterium</taxon>
    </lineage>
</organism>
<keyword evidence="3 4" id="KW-0963">Cytoplasm</keyword>
<reference evidence="6" key="1">
    <citation type="journal article" date="2019" name="Int. J. Syst. Evol. Microbiol.">
        <title>The Global Catalogue of Microorganisms (GCM) 10K type strain sequencing project: providing services to taxonomists for standard genome sequencing and annotation.</title>
        <authorList>
            <consortium name="The Broad Institute Genomics Platform"/>
            <consortium name="The Broad Institute Genome Sequencing Center for Infectious Disease"/>
            <person name="Wu L."/>
            <person name="Ma J."/>
        </authorList>
    </citation>
    <scope>NUCLEOTIDE SEQUENCE [LARGE SCALE GENOMIC DNA]</scope>
    <source>
        <strain evidence="6">CCUG 61707</strain>
    </source>
</reference>
<comment type="similarity">
    <text evidence="2 4">Belongs to the YejK family.</text>
</comment>
<dbReference type="PANTHER" id="PTHR38772">
    <property type="match status" value="1"/>
</dbReference>
<evidence type="ECO:0000256" key="1">
    <source>
        <dbReference type="ARBA" id="ARBA00004453"/>
    </source>
</evidence>
<dbReference type="NCBIfam" id="NF001557">
    <property type="entry name" value="PRK00378.1"/>
    <property type="match status" value="1"/>
</dbReference>